<dbReference type="PROSITE" id="PS50192">
    <property type="entry name" value="T_SNARE"/>
    <property type="match status" value="1"/>
</dbReference>
<dbReference type="PANTHER" id="PTHR21230">
    <property type="entry name" value="VESICLE TRANSPORT V-SNARE PROTEIN VTI1-RELATED"/>
    <property type="match status" value="1"/>
</dbReference>
<dbReference type="GO" id="GO:0005484">
    <property type="term" value="F:SNAP receptor activity"/>
    <property type="evidence" value="ECO:0000318"/>
    <property type="project" value="GO_Central"/>
</dbReference>
<dbReference type="GO" id="GO:0012507">
    <property type="term" value="C:ER to Golgi transport vesicle membrane"/>
    <property type="evidence" value="ECO:0000318"/>
    <property type="project" value="GO_Central"/>
</dbReference>
<dbReference type="GO" id="GO:0006886">
    <property type="term" value="P:intracellular protein transport"/>
    <property type="evidence" value="ECO:0007669"/>
    <property type="project" value="InterPro"/>
</dbReference>
<dbReference type="Gene3D" id="1.20.5.110">
    <property type="match status" value="1"/>
</dbReference>
<evidence type="ECO:0000256" key="4">
    <source>
        <dbReference type="ARBA" id="ARBA00022692"/>
    </source>
</evidence>
<feature type="coiled-coil region" evidence="9">
    <location>
        <begin position="144"/>
        <end position="171"/>
    </location>
</feature>
<evidence type="ECO:0000313" key="12">
    <source>
        <dbReference type="EMBL" id="EAY10989.1"/>
    </source>
</evidence>
<dbReference type="InterPro" id="IPR010989">
    <property type="entry name" value="SNARE"/>
</dbReference>
<dbReference type="InterPro" id="IPR007705">
    <property type="entry name" value="Vesicle_trsprt_v-SNARE_N"/>
</dbReference>
<dbReference type="VEuPathDB" id="TrichDB:TVAG_446910"/>
<dbReference type="OMA" id="CEINEMQ"/>
<feature type="domain" description="T-SNARE coiled-coil homology" evidence="11">
    <location>
        <begin position="113"/>
        <end position="175"/>
    </location>
</feature>
<dbReference type="SUPFAM" id="SSF47661">
    <property type="entry name" value="t-snare proteins"/>
    <property type="match status" value="1"/>
</dbReference>
<dbReference type="FunFam" id="1.20.5.110:FF:000002">
    <property type="entry name" value="Vesicle transport through interaction with t-SNAREsB"/>
    <property type="match status" value="1"/>
</dbReference>
<reference evidence="12" key="1">
    <citation type="submission" date="2006-10" db="EMBL/GenBank/DDBJ databases">
        <authorList>
            <person name="Amadeo P."/>
            <person name="Zhao Q."/>
            <person name="Wortman J."/>
            <person name="Fraser-Liggett C."/>
            <person name="Carlton J."/>
        </authorList>
    </citation>
    <scope>NUCLEOTIDE SEQUENCE</scope>
    <source>
        <strain evidence="12">G3</strain>
    </source>
</reference>
<dbReference type="OrthoDB" id="19261at2759"/>
<evidence type="ECO:0000256" key="9">
    <source>
        <dbReference type="SAM" id="Coils"/>
    </source>
</evidence>
<dbReference type="InterPro" id="IPR000727">
    <property type="entry name" value="T_SNARE_dom"/>
</dbReference>
<evidence type="ECO:0000256" key="7">
    <source>
        <dbReference type="ARBA" id="ARBA00023054"/>
    </source>
</evidence>
<dbReference type="Pfam" id="PF05008">
    <property type="entry name" value="V-SNARE"/>
    <property type="match status" value="1"/>
</dbReference>
<sequence length="232" mass="25987">MVNENIEESIANCTELEKDIGEAISRIPETEQGQRRKLVREIEEKIKALIQDRDFMDCEINEMQPGEERDSYQEKLEYHNECIKQLQDQLVIAQRGSDQENQKNAQGLMDDALKLQNIQKNSLDNSLSMVENMKQIGADTAVEIKRQQEQMQKASSNLDNMDSELDRAKVVLKNMFGRVAGDKCIRVLAIIVALTIIAAIVVSIVKPSAIKNTVEQSFSSSGGTSDNSTGII</sequence>
<organism evidence="12 13">
    <name type="scientific">Trichomonas vaginalis (strain ATCC PRA-98 / G3)</name>
    <dbReference type="NCBI Taxonomy" id="412133"/>
    <lineage>
        <taxon>Eukaryota</taxon>
        <taxon>Metamonada</taxon>
        <taxon>Parabasalia</taxon>
        <taxon>Trichomonadida</taxon>
        <taxon>Trichomonadidae</taxon>
        <taxon>Trichomonas</taxon>
    </lineage>
</organism>
<comment type="similarity">
    <text evidence="2">Belongs to the VTI1 family.</text>
</comment>
<keyword evidence="8 10" id="KW-0472">Membrane</keyword>
<evidence type="ECO:0000259" key="11">
    <source>
        <dbReference type="PROSITE" id="PS50192"/>
    </source>
</evidence>
<evidence type="ECO:0000256" key="8">
    <source>
        <dbReference type="ARBA" id="ARBA00023136"/>
    </source>
</evidence>
<dbReference type="GO" id="GO:0005794">
    <property type="term" value="C:Golgi apparatus"/>
    <property type="evidence" value="ECO:0000318"/>
    <property type="project" value="GO_Central"/>
</dbReference>
<dbReference type="KEGG" id="tva:4768927"/>
<evidence type="ECO:0000256" key="3">
    <source>
        <dbReference type="ARBA" id="ARBA00022448"/>
    </source>
</evidence>
<dbReference type="InParanoid" id="A2E8Q0"/>
<evidence type="ECO:0000256" key="5">
    <source>
        <dbReference type="ARBA" id="ARBA00022927"/>
    </source>
</evidence>
<dbReference type="SUPFAM" id="SSF58038">
    <property type="entry name" value="SNARE fusion complex"/>
    <property type="match status" value="1"/>
</dbReference>
<evidence type="ECO:0000256" key="10">
    <source>
        <dbReference type="SAM" id="Phobius"/>
    </source>
</evidence>
<dbReference type="GO" id="GO:0005789">
    <property type="term" value="C:endoplasmic reticulum membrane"/>
    <property type="evidence" value="ECO:0000318"/>
    <property type="project" value="GO_Central"/>
</dbReference>
<dbReference type="CDD" id="cd15861">
    <property type="entry name" value="SNARE_SNAP25N_23N_29N_SEC9N"/>
    <property type="match status" value="1"/>
</dbReference>
<keyword evidence="4 10" id="KW-0812">Transmembrane</keyword>
<dbReference type="GO" id="GO:0006906">
    <property type="term" value="P:vesicle fusion"/>
    <property type="evidence" value="ECO:0000318"/>
    <property type="project" value="GO_Central"/>
</dbReference>
<reference evidence="12" key="2">
    <citation type="journal article" date="2007" name="Science">
        <title>Draft genome sequence of the sexually transmitted pathogen Trichomonas vaginalis.</title>
        <authorList>
            <person name="Carlton J.M."/>
            <person name="Hirt R.P."/>
            <person name="Silva J.C."/>
            <person name="Delcher A.L."/>
            <person name="Schatz M."/>
            <person name="Zhao Q."/>
            <person name="Wortman J.R."/>
            <person name="Bidwell S.L."/>
            <person name="Alsmark U.C.M."/>
            <person name="Besteiro S."/>
            <person name="Sicheritz-Ponten T."/>
            <person name="Noel C.J."/>
            <person name="Dacks J.B."/>
            <person name="Foster P.G."/>
            <person name="Simillion C."/>
            <person name="Van de Peer Y."/>
            <person name="Miranda-Saavedra D."/>
            <person name="Barton G.J."/>
            <person name="Westrop G.D."/>
            <person name="Mueller S."/>
            <person name="Dessi D."/>
            <person name="Fiori P.L."/>
            <person name="Ren Q."/>
            <person name="Paulsen I."/>
            <person name="Zhang H."/>
            <person name="Bastida-Corcuera F.D."/>
            <person name="Simoes-Barbosa A."/>
            <person name="Brown M.T."/>
            <person name="Hayes R.D."/>
            <person name="Mukherjee M."/>
            <person name="Okumura C.Y."/>
            <person name="Schneider R."/>
            <person name="Smith A.J."/>
            <person name="Vanacova S."/>
            <person name="Villalvazo M."/>
            <person name="Haas B.J."/>
            <person name="Pertea M."/>
            <person name="Feldblyum T.V."/>
            <person name="Utterback T.R."/>
            <person name="Shu C.L."/>
            <person name="Osoegawa K."/>
            <person name="de Jong P.J."/>
            <person name="Hrdy I."/>
            <person name="Horvathova L."/>
            <person name="Zubacova Z."/>
            <person name="Dolezal P."/>
            <person name="Malik S.B."/>
            <person name="Logsdon J.M. Jr."/>
            <person name="Henze K."/>
            <person name="Gupta A."/>
            <person name="Wang C.C."/>
            <person name="Dunne R.L."/>
            <person name="Upcroft J.A."/>
            <person name="Upcroft P."/>
            <person name="White O."/>
            <person name="Salzberg S.L."/>
            <person name="Tang P."/>
            <person name="Chiu C.-H."/>
            <person name="Lee Y.-S."/>
            <person name="Embley T.M."/>
            <person name="Coombs G.H."/>
            <person name="Mottram J.C."/>
            <person name="Tachezy J."/>
            <person name="Fraser-Liggett C.M."/>
            <person name="Johnson P.J."/>
        </authorList>
    </citation>
    <scope>NUCLEOTIDE SEQUENCE [LARGE SCALE GENOMIC DNA]</scope>
    <source>
        <strain evidence="12">G3</strain>
    </source>
</reference>
<dbReference type="STRING" id="5722.A2E8Q0"/>
<dbReference type="VEuPathDB" id="TrichDB:TVAGG3_0343550"/>
<dbReference type="RefSeq" id="XP_001323212.1">
    <property type="nucleotide sequence ID" value="XM_001323177.1"/>
</dbReference>
<keyword evidence="5" id="KW-0653">Protein transport</keyword>
<feature type="transmembrane region" description="Helical" evidence="10">
    <location>
        <begin position="184"/>
        <end position="205"/>
    </location>
</feature>
<dbReference type="EMBL" id="DS113328">
    <property type="protein sequence ID" value="EAY10989.1"/>
    <property type="molecule type" value="Genomic_DNA"/>
</dbReference>
<accession>A2E8Q0</accession>
<evidence type="ECO:0000313" key="13">
    <source>
        <dbReference type="Proteomes" id="UP000001542"/>
    </source>
</evidence>
<dbReference type="PANTHER" id="PTHR21230:SF79">
    <property type="entry name" value="T-SNARE COILED-COIL HOMOLOGY DOMAIN-CONTAINING PROTEIN"/>
    <property type="match status" value="1"/>
</dbReference>
<dbReference type="GO" id="GO:0031201">
    <property type="term" value="C:SNARE complex"/>
    <property type="evidence" value="ECO:0000318"/>
    <property type="project" value="GO_Central"/>
</dbReference>
<keyword evidence="6 10" id="KW-1133">Transmembrane helix</keyword>
<evidence type="ECO:0000256" key="1">
    <source>
        <dbReference type="ARBA" id="ARBA00004211"/>
    </source>
</evidence>
<gene>
    <name evidence="12" type="ORF">TVAG_446910</name>
</gene>
<keyword evidence="3" id="KW-0813">Transport</keyword>
<protein>
    <recommendedName>
        <fullName evidence="11">t-SNARE coiled-coil homology domain-containing protein</fullName>
    </recommendedName>
</protein>
<comment type="subcellular location">
    <subcellularLocation>
        <location evidence="1">Membrane</location>
        <topology evidence="1">Single-pass type IV membrane protein</topology>
    </subcellularLocation>
</comment>
<dbReference type="GO" id="GO:0031902">
    <property type="term" value="C:late endosome membrane"/>
    <property type="evidence" value="ECO:0000318"/>
    <property type="project" value="GO_Central"/>
</dbReference>
<keyword evidence="13" id="KW-1185">Reference proteome</keyword>
<dbReference type="Proteomes" id="UP000001542">
    <property type="component" value="Unassembled WGS sequence"/>
</dbReference>
<proteinExistence type="inferred from homology"/>
<dbReference type="Gene3D" id="1.20.58.400">
    <property type="entry name" value="t-snare proteins"/>
    <property type="match status" value="1"/>
</dbReference>
<dbReference type="SMR" id="A2E8Q0"/>
<evidence type="ECO:0000256" key="6">
    <source>
        <dbReference type="ARBA" id="ARBA00022989"/>
    </source>
</evidence>
<dbReference type="InterPro" id="IPR044766">
    <property type="entry name" value="NPSN/SNAP25-like_N_SNARE"/>
</dbReference>
<evidence type="ECO:0000256" key="2">
    <source>
        <dbReference type="ARBA" id="ARBA00006108"/>
    </source>
</evidence>
<name>A2E8Q0_TRIV3</name>
<dbReference type="AlphaFoldDB" id="A2E8Q0"/>
<feature type="coiled-coil region" evidence="9">
    <location>
        <begin position="39"/>
        <end position="103"/>
    </location>
</feature>
<dbReference type="SMART" id="SM00397">
    <property type="entry name" value="t_SNARE"/>
    <property type="match status" value="1"/>
</dbReference>
<dbReference type="GO" id="GO:0000149">
    <property type="term" value="F:SNARE binding"/>
    <property type="evidence" value="ECO:0000318"/>
    <property type="project" value="GO_Central"/>
</dbReference>
<dbReference type="InterPro" id="IPR038407">
    <property type="entry name" value="v-SNARE_N_sf"/>
</dbReference>
<keyword evidence="7 9" id="KW-0175">Coiled coil</keyword>